<name>A0ABZ3H5R7_GEOAI</name>
<evidence type="ECO:0000256" key="3">
    <source>
        <dbReference type="ARBA" id="ARBA00022840"/>
    </source>
</evidence>
<feature type="coiled-coil region" evidence="6">
    <location>
        <begin position="686"/>
        <end position="907"/>
    </location>
</feature>
<evidence type="ECO:0000259" key="7">
    <source>
        <dbReference type="SMART" id="SM00968"/>
    </source>
</evidence>
<dbReference type="GeneID" id="90448728"/>
<dbReference type="InterPro" id="IPR036277">
    <property type="entry name" value="SMC_hinge_sf"/>
</dbReference>
<evidence type="ECO:0000256" key="4">
    <source>
        <dbReference type="ARBA" id="ARBA00023054"/>
    </source>
</evidence>
<dbReference type="InterPro" id="IPR003395">
    <property type="entry name" value="RecF/RecN/SMC_N"/>
</dbReference>
<dbReference type="InterPro" id="IPR027417">
    <property type="entry name" value="P-loop_NTPase"/>
</dbReference>
<dbReference type="HAMAP" id="MF_01894">
    <property type="entry name" value="Smc_prok"/>
    <property type="match status" value="1"/>
</dbReference>
<keyword evidence="1 6" id="KW-0963">Cytoplasm</keyword>
<keyword evidence="2 6" id="KW-0547">Nucleotide-binding</keyword>
<dbReference type="SUPFAM" id="SSF75553">
    <property type="entry name" value="Smc hinge domain"/>
    <property type="match status" value="1"/>
</dbReference>
<dbReference type="SUPFAM" id="SSF90257">
    <property type="entry name" value="Myosin rod fragments"/>
    <property type="match status" value="1"/>
</dbReference>
<dbReference type="SUPFAM" id="SSF57997">
    <property type="entry name" value="Tropomyosin"/>
    <property type="match status" value="1"/>
</dbReference>
<dbReference type="InterPro" id="IPR010935">
    <property type="entry name" value="SMC_hinge"/>
</dbReference>
<keyword evidence="4 6" id="KW-0175">Coiled coil</keyword>
<evidence type="ECO:0000256" key="2">
    <source>
        <dbReference type="ARBA" id="ARBA00022741"/>
    </source>
</evidence>
<accession>A0ABZ3H5R7</accession>
<comment type="function">
    <text evidence="6">Required for chromosome condensation and partitioning.</text>
</comment>
<dbReference type="Gene3D" id="3.30.70.1620">
    <property type="match status" value="1"/>
</dbReference>
<dbReference type="Pfam" id="PF06470">
    <property type="entry name" value="SMC_hinge"/>
    <property type="match status" value="1"/>
</dbReference>
<dbReference type="NCBIfam" id="TIGR02168">
    <property type="entry name" value="SMC_prok_B"/>
    <property type="match status" value="1"/>
</dbReference>
<evidence type="ECO:0000256" key="5">
    <source>
        <dbReference type="ARBA" id="ARBA00023125"/>
    </source>
</evidence>
<dbReference type="Gene3D" id="1.20.5.170">
    <property type="match status" value="2"/>
</dbReference>
<keyword evidence="9" id="KW-1185">Reference proteome</keyword>
<dbReference type="Gene3D" id="1.20.1060.20">
    <property type="match status" value="1"/>
</dbReference>
<dbReference type="SUPFAM" id="SSF52540">
    <property type="entry name" value="P-loop containing nucleoside triphosphate hydrolases"/>
    <property type="match status" value="1"/>
</dbReference>
<proteinExistence type="inferred from homology"/>
<evidence type="ECO:0000256" key="6">
    <source>
        <dbReference type="HAMAP-Rule" id="MF_01894"/>
    </source>
</evidence>
<keyword evidence="5 6" id="KW-0238">DNA-binding</keyword>
<dbReference type="PIRSF" id="PIRSF005719">
    <property type="entry name" value="SMC"/>
    <property type="match status" value="1"/>
</dbReference>
<keyword evidence="3 6" id="KW-0067">ATP-binding</keyword>
<feature type="binding site" evidence="6">
    <location>
        <begin position="32"/>
        <end position="39"/>
    </location>
    <ligand>
        <name>ATP</name>
        <dbReference type="ChEBI" id="CHEBI:30616"/>
    </ligand>
</feature>
<comment type="similarity">
    <text evidence="6">Belongs to the SMC family.</text>
</comment>
<dbReference type="PANTHER" id="PTHR43977">
    <property type="entry name" value="STRUCTURAL MAINTENANCE OF CHROMOSOMES PROTEIN 3"/>
    <property type="match status" value="1"/>
</dbReference>
<evidence type="ECO:0000256" key="1">
    <source>
        <dbReference type="ARBA" id="ARBA00022490"/>
    </source>
</evidence>
<dbReference type="Proteomes" id="UP001492541">
    <property type="component" value="Chromosome"/>
</dbReference>
<evidence type="ECO:0000313" key="8">
    <source>
        <dbReference type="EMBL" id="XAT64458.1"/>
    </source>
</evidence>
<comment type="subunit">
    <text evidence="6">Homodimer.</text>
</comment>
<comment type="domain">
    <text evidence="6">Contains large globular domains required for ATP hydrolysis at each terminus and a third globular domain forming a flexible hinge near the middle of the molecule. These domains are separated by coiled-coil structures.</text>
</comment>
<feature type="coiled-coil region" evidence="6">
    <location>
        <begin position="162"/>
        <end position="502"/>
    </location>
</feature>
<protein>
    <recommendedName>
        <fullName evidence="6">Chromosome partition protein Smc</fullName>
    </recommendedName>
</protein>
<dbReference type="EMBL" id="CP087714">
    <property type="protein sequence ID" value="XAT64458.1"/>
    <property type="molecule type" value="Genomic_DNA"/>
</dbReference>
<organism evidence="8 9">
    <name type="scientific">Geoglobus acetivorans</name>
    <dbReference type="NCBI Taxonomy" id="565033"/>
    <lineage>
        <taxon>Archaea</taxon>
        <taxon>Methanobacteriati</taxon>
        <taxon>Methanobacteriota</taxon>
        <taxon>Archaeoglobi</taxon>
        <taxon>Archaeoglobales</taxon>
        <taxon>Archaeoglobaceae</taxon>
        <taxon>Geoglobus</taxon>
    </lineage>
</organism>
<dbReference type="Gene3D" id="1.10.287.1490">
    <property type="match status" value="1"/>
</dbReference>
<evidence type="ECO:0000313" key="9">
    <source>
        <dbReference type="Proteomes" id="UP001492541"/>
    </source>
</evidence>
<gene>
    <name evidence="6 8" type="primary">smc</name>
    <name evidence="8" type="ORF">LPQ35_03545</name>
</gene>
<comment type="subcellular location">
    <subcellularLocation>
        <location evidence="6">Cytoplasm</location>
    </subcellularLocation>
</comment>
<sequence length="1164" mass="134721">MHVKKITIRNFKSFGKKVEIPLERGFTVISGPNGSGKSNIIDAILFCLGLHSSSKVLRAEKLTDLVFSGNGKRSDSAEVELVFQTDGDELVISRKIKVTDRNYYSHYYINGKPASHGEVVKILEKHGIFSDAYNVVMQGDVTRIVEMTPVQRRKIIDDIAGISEFEEKKAKAIEELEAVRQNIETISAVLHEVESRLRELEKDREVALRYKSLISKKEELEAELKAIRRKELVGKIKRLEKEIERLEAQKDSAINRISEILKEKDSLKEKLEEITRKISETADEEYRKIQERITDCQAELESLKKEEDYLNKEIDRLNQERVRLLLEISKLNDLLEDMKKELDRLYDQKSGVEENLKSIEIQIENVRAEIEKIGGKEREIKDKLISISSQLESLRDRRSELLRERDRLYEGMRRITIEIEELDSELSRIRAEYDTIKKEIKEKEAEREQIEREIARETKERQKIDSKLFQFRNQLSQIDEDIKQKELELAKVKAELSAYDAAFGRAVELILEAKEKKALPGIYGVVAQLAEVDEKYALALEIAAGSALNFIVVETEEDAIRAIKYLKQIRGGRATFLPLNKIRKNFEKVNLNKGVLKAEGVIDYAVNLVSCESKFRPVFNFVFRDTIVVDTVENAKKIMDGKRIVTLDGELIEKTGAITGGSIDRKRGLLISKELLEREKKISEDISILNSKKAALLGEVRKLEDQWREINERIKSADEKLRNAESDLKLLKARLDGLSHRESEIIEKIDSKERERRELGVKVQDTEKSLKKVDSEIQMFEKEIDELNRKLKGSALPKLTEEHDNLKNRLSLAREAMIKVEGDIEKKELEIKQLEKEIGEKESRIAEIDSGVNELRDKIEKNRHRMDELRVEIEELNERESVLGAKVRELRTRRDETFSRIKELEKEEGKLEYEITGFDEKIRARREVVQQLASEVSELPEAEPRMSREDAVRELDEVERELSGFGDVNLKAIKEYEEVKERWEEIYSRKLELEKERGEILERIDRYDRMKKEKFFEVFNAINENFKDVIAKLTNGEGELNLDNPDDPFNSGLYMKVRPYGKQVQRLEQMSGGEKSLVALALIFAIQRYKPAPFYAFDEVDMFLDGVNVARLARMIKEMSSRAQFIVVSLRKPMLEQADAIVGVTMGRDNISQVTGIRRASMIQ</sequence>
<dbReference type="NCBIfam" id="TIGR02169">
    <property type="entry name" value="SMC_prok_A"/>
    <property type="match status" value="1"/>
</dbReference>
<dbReference type="SMART" id="SM00968">
    <property type="entry name" value="SMC_hinge"/>
    <property type="match status" value="1"/>
</dbReference>
<dbReference type="RefSeq" id="WP_193805868.1">
    <property type="nucleotide sequence ID" value="NZ_CP087714.1"/>
</dbReference>
<dbReference type="Pfam" id="PF02463">
    <property type="entry name" value="SMC_N"/>
    <property type="match status" value="1"/>
</dbReference>
<dbReference type="InterPro" id="IPR011890">
    <property type="entry name" value="SMC_prok"/>
</dbReference>
<feature type="domain" description="SMC hinge" evidence="7">
    <location>
        <begin position="520"/>
        <end position="639"/>
    </location>
</feature>
<dbReference type="InterPro" id="IPR024704">
    <property type="entry name" value="SMC"/>
</dbReference>
<dbReference type="Gene3D" id="3.40.50.300">
    <property type="entry name" value="P-loop containing nucleotide triphosphate hydrolases"/>
    <property type="match status" value="2"/>
</dbReference>
<reference evidence="8 9" key="1">
    <citation type="submission" date="2021-11" db="EMBL/GenBank/DDBJ databases">
        <title>Whole genome of Geoglobus acetivorans.</title>
        <authorList>
            <person name="Liu D."/>
        </authorList>
    </citation>
    <scope>NUCLEOTIDE SEQUENCE [LARGE SCALE GENOMIC DNA]</scope>
    <source>
        <strain evidence="8 9">SBH6</strain>
    </source>
</reference>